<evidence type="ECO:0000313" key="1">
    <source>
        <dbReference type="EMBL" id="PHN04778.1"/>
    </source>
</evidence>
<dbReference type="Proteomes" id="UP000223913">
    <property type="component" value="Unassembled WGS sequence"/>
</dbReference>
<dbReference type="AlphaFoldDB" id="A0A2D0N8Q9"/>
<name>A0A2D0N8Q9_FLAN2</name>
<proteinExistence type="predicted"/>
<organism evidence="1 2">
    <name type="scientific">Flavilitoribacter nigricans (strain ATCC 23147 / DSM 23189 / NBRC 102662 / NCIMB 1420 / SS-2)</name>
    <name type="common">Lewinella nigricans</name>
    <dbReference type="NCBI Taxonomy" id="1122177"/>
    <lineage>
        <taxon>Bacteria</taxon>
        <taxon>Pseudomonadati</taxon>
        <taxon>Bacteroidota</taxon>
        <taxon>Saprospiria</taxon>
        <taxon>Saprospirales</taxon>
        <taxon>Lewinellaceae</taxon>
        <taxon>Flavilitoribacter</taxon>
    </lineage>
</organism>
<evidence type="ECO:0000313" key="2">
    <source>
        <dbReference type="Proteomes" id="UP000223913"/>
    </source>
</evidence>
<dbReference type="Gene3D" id="1.20.1440.60">
    <property type="entry name" value="23S rRNA-intervening sequence"/>
    <property type="match status" value="1"/>
</dbReference>
<gene>
    <name evidence="1" type="ORF">CRP01_19905</name>
</gene>
<dbReference type="OrthoDB" id="285993at2"/>
<keyword evidence="2" id="KW-1185">Reference proteome</keyword>
<accession>A0A2D0N8Q9</accession>
<dbReference type="NCBIfam" id="TIGR02436">
    <property type="entry name" value="four helix bundle protein"/>
    <property type="match status" value="1"/>
</dbReference>
<dbReference type="SUPFAM" id="SSF158446">
    <property type="entry name" value="IVS-encoded protein-like"/>
    <property type="match status" value="1"/>
</dbReference>
<reference evidence="1 2" key="1">
    <citation type="submission" date="2017-10" db="EMBL/GenBank/DDBJ databases">
        <title>The draft genome sequence of Lewinella nigricans NBRC 102662.</title>
        <authorList>
            <person name="Wang K."/>
        </authorList>
    </citation>
    <scope>NUCLEOTIDE SEQUENCE [LARGE SCALE GENOMIC DNA]</scope>
    <source>
        <strain evidence="1 2">NBRC 102662</strain>
    </source>
</reference>
<sequence>MTSFDFNEKFRRRTENLSLTIIDWYSKLDQSSEEIQLLGRQLILSATSTASGFRAACRANSRTERYQKLHAVVETSDQTLLWLDLLKRIQPHEQQHLGPIYEEALEILKVMATHRRNLQIS</sequence>
<protein>
    <submittedName>
        <fullName evidence="1">Four helix bundle protein</fullName>
    </submittedName>
</protein>
<dbReference type="InterPro" id="IPR012657">
    <property type="entry name" value="23S_rRNA-intervening_sequence"/>
</dbReference>
<comment type="caution">
    <text evidence="1">The sequence shown here is derived from an EMBL/GenBank/DDBJ whole genome shotgun (WGS) entry which is preliminary data.</text>
</comment>
<dbReference type="InterPro" id="IPR036583">
    <property type="entry name" value="23S_rRNA_IVS_sf"/>
</dbReference>
<dbReference type="RefSeq" id="WP_099151836.1">
    <property type="nucleotide sequence ID" value="NZ_PDUD01000024.1"/>
</dbReference>
<dbReference type="EMBL" id="PDUD01000024">
    <property type="protein sequence ID" value="PHN04778.1"/>
    <property type="molecule type" value="Genomic_DNA"/>
</dbReference>